<dbReference type="SUPFAM" id="SSF109604">
    <property type="entry name" value="HD-domain/PDEase-like"/>
    <property type="match status" value="1"/>
</dbReference>
<comment type="caution">
    <text evidence="1">The sequence shown here is derived from an EMBL/GenBank/DDBJ whole genome shotgun (WGS) entry which is preliminary data.</text>
</comment>
<dbReference type="EMBL" id="JAVIIW010000056">
    <property type="protein sequence ID" value="MDX8482754.1"/>
    <property type="molecule type" value="Genomic_DNA"/>
</dbReference>
<proteinExistence type="predicted"/>
<evidence type="ECO:0000313" key="1">
    <source>
        <dbReference type="EMBL" id="MDX8482754.1"/>
    </source>
</evidence>
<dbReference type="Pfam" id="PF13328">
    <property type="entry name" value="HD_4"/>
    <property type="match status" value="1"/>
</dbReference>
<gene>
    <name evidence="1" type="ORF">RFN28_30475</name>
</gene>
<organism evidence="1 2">
    <name type="scientific">Mesorhizobium album</name>
    <dbReference type="NCBI Taxonomy" id="3072314"/>
    <lineage>
        <taxon>Bacteria</taxon>
        <taxon>Pseudomonadati</taxon>
        <taxon>Pseudomonadota</taxon>
        <taxon>Alphaproteobacteria</taxon>
        <taxon>Hyphomicrobiales</taxon>
        <taxon>Phyllobacteriaceae</taxon>
        <taxon>Mesorhizobium</taxon>
    </lineage>
</organism>
<reference evidence="1 2" key="1">
    <citation type="submission" date="2023-08" db="EMBL/GenBank/DDBJ databases">
        <title>Implementing the SeqCode for naming new Mesorhizobium species isolated from Vachellia karroo root nodules.</title>
        <authorList>
            <person name="Van Lill M."/>
        </authorList>
    </citation>
    <scope>NUCLEOTIDE SEQUENCE [LARGE SCALE GENOMIC DNA]</scope>
    <source>
        <strain evidence="1 2">VK24D</strain>
    </source>
</reference>
<protein>
    <submittedName>
        <fullName evidence="1">HD domain-containing protein</fullName>
    </submittedName>
</protein>
<name>A0ABU4YA14_9HYPH</name>
<sequence length="138" mass="15317">MAMLQQAAKIAGQAHRGQRDKTGRPYIEHVRRVADAVETLDEKTVAYLHDVVEKGEDWTLDRLEAAGFGLRVVVAVDALTRRMDESEQAFVLRAASNPLSLPVKKADLKDNLWQAHQAGIAPTKYEEGLQLLNQLTGD</sequence>
<dbReference type="RefSeq" id="WP_320290852.1">
    <property type="nucleotide sequence ID" value="NZ_JAVIIW010000056.1"/>
</dbReference>
<dbReference type="Gene3D" id="1.10.3210.10">
    <property type="entry name" value="Hypothetical protein af1432"/>
    <property type="match status" value="1"/>
</dbReference>
<keyword evidence="2" id="KW-1185">Reference proteome</keyword>
<accession>A0ABU4YA14</accession>
<evidence type="ECO:0000313" key="2">
    <source>
        <dbReference type="Proteomes" id="UP001287059"/>
    </source>
</evidence>
<dbReference type="Proteomes" id="UP001287059">
    <property type="component" value="Unassembled WGS sequence"/>
</dbReference>